<name>A0A0B6ZEI4_9EUPU</name>
<sequence length="115" mass="12864">RNAYINTNQIMFADAAVDTENLENCSIENEQIQKSVKEFSDASTDTSDREVNTEHSTNIVKDVCNVSVDSEDNISSFEPPSVSDSLHKCCTVETHSSCPNYELEEATNKKIRSLR</sequence>
<reference evidence="1" key="1">
    <citation type="submission" date="2014-12" db="EMBL/GenBank/DDBJ databases">
        <title>Insight into the proteome of Arion vulgaris.</title>
        <authorList>
            <person name="Aradska J."/>
            <person name="Bulat T."/>
            <person name="Smidak R."/>
            <person name="Sarate P."/>
            <person name="Gangsoo J."/>
            <person name="Sialana F."/>
            <person name="Bilban M."/>
            <person name="Lubec G."/>
        </authorList>
    </citation>
    <scope>NUCLEOTIDE SEQUENCE</scope>
    <source>
        <tissue evidence="1">Skin</tissue>
    </source>
</reference>
<dbReference type="EMBL" id="HACG01019270">
    <property type="protein sequence ID" value="CEK66135.1"/>
    <property type="molecule type" value="Transcribed_RNA"/>
</dbReference>
<feature type="non-terminal residue" evidence="1">
    <location>
        <position position="115"/>
    </location>
</feature>
<organism evidence="1">
    <name type="scientific">Arion vulgaris</name>
    <dbReference type="NCBI Taxonomy" id="1028688"/>
    <lineage>
        <taxon>Eukaryota</taxon>
        <taxon>Metazoa</taxon>
        <taxon>Spiralia</taxon>
        <taxon>Lophotrochozoa</taxon>
        <taxon>Mollusca</taxon>
        <taxon>Gastropoda</taxon>
        <taxon>Heterobranchia</taxon>
        <taxon>Euthyneura</taxon>
        <taxon>Panpulmonata</taxon>
        <taxon>Eupulmonata</taxon>
        <taxon>Stylommatophora</taxon>
        <taxon>Helicina</taxon>
        <taxon>Arionoidea</taxon>
        <taxon>Arionidae</taxon>
        <taxon>Arion</taxon>
    </lineage>
</organism>
<feature type="non-terminal residue" evidence="1">
    <location>
        <position position="1"/>
    </location>
</feature>
<evidence type="ECO:0000313" key="1">
    <source>
        <dbReference type="EMBL" id="CEK66135.1"/>
    </source>
</evidence>
<dbReference type="AlphaFoldDB" id="A0A0B6ZEI4"/>
<gene>
    <name evidence="1" type="primary">ORF57435</name>
</gene>
<protein>
    <submittedName>
        <fullName evidence="1">Uncharacterized protein</fullName>
    </submittedName>
</protein>
<accession>A0A0B6ZEI4</accession>
<proteinExistence type="predicted"/>